<gene>
    <name evidence="6" type="ORF">D7X32_09035</name>
</gene>
<dbReference type="GO" id="GO:0032259">
    <property type="term" value="P:methylation"/>
    <property type="evidence" value="ECO:0007669"/>
    <property type="project" value="UniProtKB-KW"/>
</dbReference>
<dbReference type="PANTHER" id="PTHR13370">
    <property type="entry name" value="RNA METHYLASE-RELATED"/>
    <property type="match status" value="1"/>
</dbReference>
<evidence type="ECO:0000256" key="4">
    <source>
        <dbReference type="RuleBase" id="RU362026"/>
    </source>
</evidence>
<dbReference type="Pfam" id="PF01555">
    <property type="entry name" value="N6_N4_Mtase"/>
    <property type="match status" value="1"/>
</dbReference>
<dbReference type="GO" id="GO:0008170">
    <property type="term" value="F:N-methyltransferase activity"/>
    <property type="evidence" value="ECO:0007669"/>
    <property type="project" value="InterPro"/>
</dbReference>
<proteinExistence type="inferred from homology"/>
<dbReference type="EMBL" id="RAWE01000022">
    <property type="protein sequence ID" value="RKH05097.1"/>
    <property type="molecule type" value="Genomic_DNA"/>
</dbReference>
<dbReference type="RefSeq" id="WP_120602151.1">
    <property type="nucleotide sequence ID" value="NZ_RAWE01000022.1"/>
</dbReference>
<dbReference type="PANTHER" id="PTHR13370:SF3">
    <property type="entry name" value="TRNA (GUANINE(10)-N2)-METHYLTRANSFERASE HOMOLOG"/>
    <property type="match status" value="1"/>
</dbReference>
<protein>
    <recommendedName>
        <fullName evidence="4">Methyltransferase</fullName>
        <ecNumber evidence="4">2.1.1.-</ecNumber>
    </recommendedName>
</protein>
<dbReference type="InterPro" id="IPR002941">
    <property type="entry name" value="DNA_methylase_N4/N6"/>
</dbReference>
<dbReference type="InterPro" id="IPR001091">
    <property type="entry name" value="RM_Methyltransferase"/>
</dbReference>
<comment type="similarity">
    <text evidence="1 4">Belongs to the N(4)/N(6)-methyltransferase family.</text>
</comment>
<dbReference type="EC" id="2.1.1.-" evidence="4"/>
<comment type="caution">
    <text evidence="6">The sequence shown here is derived from an EMBL/GenBank/DDBJ whole genome shotgun (WGS) entry which is preliminary data.</text>
</comment>
<dbReference type="PRINTS" id="PR00508">
    <property type="entry name" value="S21N4MTFRASE"/>
</dbReference>
<evidence type="ECO:0000259" key="5">
    <source>
        <dbReference type="Pfam" id="PF01555"/>
    </source>
</evidence>
<evidence type="ECO:0000256" key="3">
    <source>
        <dbReference type="ARBA" id="ARBA00022679"/>
    </source>
</evidence>
<dbReference type="GO" id="GO:0003677">
    <property type="term" value="F:DNA binding"/>
    <property type="evidence" value="ECO:0007669"/>
    <property type="project" value="InterPro"/>
</dbReference>
<organism evidence="6 7">
    <name type="scientific">Corallococcus carmarthensis</name>
    <dbReference type="NCBI Taxonomy" id="2316728"/>
    <lineage>
        <taxon>Bacteria</taxon>
        <taxon>Pseudomonadati</taxon>
        <taxon>Myxococcota</taxon>
        <taxon>Myxococcia</taxon>
        <taxon>Myxococcales</taxon>
        <taxon>Cystobacterineae</taxon>
        <taxon>Myxococcaceae</taxon>
        <taxon>Corallococcus</taxon>
    </lineage>
</organism>
<evidence type="ECO:0000256" key="1">
    <source>
        <dbReference type="ARBA" id="ARBA00006594"/>
    </source>
</evidence>
<evidence type="ECO:0000313" key="6">
    <source>
        <dbReference type="EMBL" id="RKH05097.1"/>
    </source>
</evidence>
<evidence type="ECO:0000256" key="2">
    <source>
        <dbReference type="ARBA" id="ARBA00022603"/>
    </source>
</evidence>
<dbReference type="PROSITE" id="PS00092">
    <property type="entry name" value="N6_MTASE"/>
    <property type="match status" value="1"/>
</dbReference>
<evidence type="ECO:0000313" key="7">
    <source>
        <dbReference type="Proteomes" id="UP000268313"/>
    </source>
</evidence>
<dbReference type="AlphaFoldDB" id="A0A3A8KCK5"/>
<keyword evidence="3 6" id="KW-0808">Transferase</keyword>
<sequence length="235" mass="24955">MKPYFQTDTITLLHADCRDALPGLPSGSVDVLLTDPPYGMAYEAKGKSGAAIRADGSRQGMRVFRQALTAAGPALKPDLHAFVFCHWESWPDFFDAASAHLKIKGALMWWKARGGMGDCAASFAPDYEVVLHGAGPTRRALAGKRHGAVLDGYPPVPARARTHPTEKPVNLLSYLLERSCPTGGLVLDPFVGSGATLVAAQSLGLRAVGVELEERYCEAAARRLEAGAATVARAA</sequence>
<accession>A0A3A8KCK5</accession>
<keyword evidence="7" id="KW-1185">Reference proteome</keyword>
<dbReference type="GO" id="GO:0005737">
    <property type="term" value="C:cytoplasm"/>
    <property type="evidence" value="ECO:0007669"/>
    <property type="project" value="TreeGrafter"/>
</dbReference>
<name>A0A3A8KCK5_9BACT</name>
<dbReference type="Proteomes" id="UP000268313">
    <property type="component" value="Unassembled WGS sequence"/>
</dbReference>
<dbReference type="OrthoDB" id="9800801at2"/>
<feature type="domain" description="DNA methylase N-4/N-6" evidence="5">
    <location>
        <begin position="29"/>
        <end position="221"/>
    </location>
</feature>
<dbReference type="Gene3D" id="3.40.50.150">
    <property type="entry name" value="Vaccinia Virus protein VP39"/>
    <property type="match status" value="1"/>
</dbReference>
<dbReference type="SUPFAM" id="SSF53335">
    <property type="entry name" value="S-adenosyl-L-methionine-dependent methyltransferases"/>
    <property type="match status" value="1"/>
</dbReference>
<dbReference type="InterPro" id="IPR002052">
    <property type="entry name" value="DNA_methylase_N6_adenine_CS"/>
</dbReference>
<keyword evidence="2 6" id="KW-0489">Methyltransferase</keyword>
<reference evidence="7" key="1">
    <citation type="submission" date="2018-09" db="EMBL/GenBank/DDBJ databases">
        <authorList>
            <person name="Livingstone P.G."/>
            <person name="Whitworth D.E."/>
        </authorList>
    </citation>
    <scope>NUCLEOTIDE SEQUENCE [LARGE SCALE GENOMIC DNA]</scope>
    <source>
        <strain evidence="7">CA043D</strain>
    </source>
</reference>
<dbReference type="InterPro" id="IPR029063">
    <property type="entry name" value="SAM-dependent_MTases_sf"/>
</dbReference>